<dbReference type="Pfam" id="PF00135">
    <property type="entry name" value="COesterase"/>
    <property type="match status" value="1"/>
</dbReference>
<protein>
    <submittedName>
        <fullName evidence="3">AGAP010915-PA</fullName>
    </submittedName>
</protein>
<evidence type="ECO:0000313" key="3">
    <source>
        <dbReference type="EMBL" id="EAA05533.4"/>
    </source>
</evidence>
<proteinExistence type="predicted"/>
<name>Q7QGW6_ANOGA</name>
<dbReference type="InterPro" id="IPR002018">
    <property type="entry name" value="CarbesteraseB"/>
</dbReference>
<dbReference type="EMBL" id="AAAB01008823">
    <property type="protein sequence ID" value="EAA05533.4"/>
    <property type="molecule type" value="Genomic_DNA"/>
</dbReference>
<reference evidence="3" key="1">
    <citation type="journal article" date="2002" name="Science">
        <title>The genome sequence of the malaria mosquito Anopheles gambiae.</title>
        <authorList>
            <person name="Holt R.A."/>
            <person name="Subramanian G.M."/>
            <person name="Halpern A."/>
            <person name="Sutton G.G."/>
            <person name="Charlab R."/>
            <person name="Nusskern D.R."/>
            <person name="Wincker P."/>
            <person name="Clark A.G."/>
            <person name="Ribeiro J.M."/>
            <person name="Wides R."/>
            <person name="Salzberg S.L."/>
            <person name="Loftus B."/>
            <person name="Yandell M."/>
            <person name="Majoros W.H."/>
            <person name="Rusch D.B."/>
            <person name="Lai Z."/>
            <person name="Kraft C.L."/>
            <person name="Abril J.F."/>
            <person name="Anthouard V."/>
            <person name="Arensburger P."/>
            <person name="Atkinson P.W."/>
            <person name="Baden H."/>
            <person name="de Berardinis V."/>
            <person name="Baldwin D."/>
            <person name="Benes V."/>
            <person name="Biedler J."/>
            <person name="Blass C."/>
            <person name="Bolanos R."/>
            <person name="Boscus D."/>
            <person name="Barnstead M."/>
            <person name="Cai S."/>
            <person name="Center A."/>
            <person name="Chaturverdi K."/>
            <person name="Christophides G.K."/>
            <person name="Chrystal M.A."/>
            <person name="Clamp M."/>
            <person name="Cravchik A."/>
            <person name="Curwen V."/>
            <person name="Dana A."/>
            <person name="Delcher A."/>
            <person name="Dew I."/>
            <person name="Evans C.A."/>
            <person name="Flanigan M."/>
            <person name="Grundschober-Freimoser A."/>
            <person name="Friedli L."/>
            <person name="Gu Z."/>
            <person name="Guan P."/>
            <person name="Guigo R."/>
            <person name="Hillenmeyer M.E."/>
            <person name="Hladun S.L."/>
            <person name="Hogan J.R."/>
            <person name="Hong Y.S."/>
            <person name="Hoover J."/>
            <person name="Jaillon O."/>
            <person name="Ke Z."/>
            <person name="Kodira C."/>
            <person name="Kokoza E."/>
            <person name="Koutsos A."/>
            <person name="Letunic I."/>
            <person name="Levitsky A."/>
            <person name="Liang Y."/>
            <person name="Lin J.J."/>
            <person name="Lobo N.F."/>
            <person name="Lopez J.R."/>
            <person name="Malek J.A."/>
            <person name="McIntosh T.C."/>
            <person name="Meister S."/>
            <person name="Miller J."/>
            <person name="Mobarry C."/>
            <person name="Mongin E."/>
            <person name="Murphy S.D."/>
            <person name="O'Brochta D.A."/>
            <person name="Pfannkoch C."/>
            <person name="Qi R."/>
            <person name="Regier M.A."/>
            <person name="Remington K."/>
            <person name="Shao H."/>
            <person name="Sharakhova M.V."/>
            <person name="Sitter C.D."/>
            <person name="Shetty J."/>
            <person name="Smith T.J."/>
            <person name="Strong R."/>
            <person name="Sun J."/>
            <person name="Thomasova D."/>
            <person name="Ton L.Q."/>
            <person name="Topalis P."/>
            <person name="Tu Z."/>
            <person name="Unger M.F."/>
            <person name="Walenz B."/>
            <person name="Wang A."/>
            <person name="Wang J."/>
            <person name="Wang M."/>
            <person name="Wang X."/>
            <person name="Woodford K.J."/>
            <person name="Wortman J.R."/>
            <person name="Wu M."/>
            <person name="Yao A."/>
            <person name="Zdobnov E.M."/>
            <person name="Zhang H."/>
            <person name="Zhao Q."/>
            <person name="Zhao S."/>
            <person name="Zhu S.C."/>
            <person name="Zhimulev I."/>
            <person name="Coluzzi M."/>
            <person name="della Torre A."/>
            <person name="Roth C.W."/>
            <person name="Louis C."/>
            <person name="Kalush F."/>
            <person name="Mural R.J."/>
            <person name="Myers E.W."/>
            <person name="Adams M.D."/>
            <person name="Smith H.O."/>
            <person name="Broder S."/>
            <person name="Gardner M.J."/>
            <person name="Fraser C.M."/>
            <person name="Birney E."/>
            <person name="Bork P."/>
            <person name="Brey P.T."/>
            <person name="Venter J.C."/>
            <person name="Weissenbach J."/>
            <person name="Kafatos F.C."/>
            <person name="Collins F.H."/>
            <person name="Hoffman S.L."/>
        </authorList>
    </citation>
    <scope>NUCLEOTIDE SEQUENCE [LARGE SCALE GENOMIC DNA]</scope>
    <source>
        <strain evidence="3">PEST</strain>
    </source>
</reference>
<evidence type="ECO:0000256" key="1">
    <source>
        <dbReference type="ARBA" id="ARBA00023180"/>
    </source>
</evidence>
<evidence type="ECO:0000259" key="2">
    <source>
        <dbReference type="Pfam" id="PF00135"/>
    </source>
</evidence>
<dbReference type="SUPFAM" id="SSF53474">
    <property type="entry name" value="alpha/beta-Hydrolases"/>
    <property type="match status" value="1"/>
</dbReference>
<dbReference type="InterPro" id="IPR029058">
    <property type="entry name" value="AB_hydrolase_fold"/>
</dbReference>
<dbReference type="Gene3D" id="3.40.50.1820">
    <property type="entry name" value="alpha/beta hydrolase"/>
    <property type="match status" value="1"/>
</dbReference>
<dbReference type="AlphaFoldDB" id="Q7QGW6"/>
<keyword evidence="1" id="KW-0325">Glycoprotein</keyword>
<comment type="caution">
    <text evidence="3">The sequence shown here is derived from an EMBL/GenBank/DDBJ whole genome shotgun (WGS) entry which is preliminary data.</text>
</comment>
<sequence>MMNQGVNNIGGCGMVVGGPSGFLPADPIHVMRSGQVRKDVRVMAGATKHDGTFMVTGLYDILAAMELINSKQSNQYDLIDTANRMFGIDEHSGALAGYEIESLFTEQQLESGNFTQLMAGVIDIAGTIVIKASVLRDVQNNARYSEKETYLYSFDYQGEH</sequence>
<dbReference type="ESTHER" id="anoga-agCG47661">
    <property type="family name" value="Carb_B_Arthropoda"/>
</dbReference>
<reference evidence="3" key="5">
    <citation type="submission" date="2011-05" db="EMBL/GenBank/DDBJ databases">
        <authorList>
            <consortium name="VectorBase"/>
        </authorList>
    </citation>
    <scope>NUCLEOTIDE SEQUENCE</scope>
    <source>
        <strain evidence="3">PEST</strain>
    </source>
</reference>
<feature type="domain" description="Carboxylesterase type B" evidence="2">
    <location>
        <begin position="15"/>
        <end position="159"/>
    </location>
</feature>
<accession>Q7QGW6</accession>
<organism evidence="3">
    <name type="scientific">Anopheles gambiae</name>
    <name type="common">African malaria mosquito</name>
    <dbReference type="NCBI Taxonomy" id="7165"/>
    <lineage>
        <taxon>Eukaryota</taxon>
        <taxon>Metazoa</taxon>
        <taxon>Ecdysozoa</taxon>
        <taxon>Arthropoda</taxon>
        <taxon>Hexapoda</taxon>
        <taxon>Insecta</taxon>
        <taxon>Pterygota</taxon>
        <taxon>Neoptera</taxon>
        <taxon>Endopterygota</taxon>
        <taxon>Diptera</taxon>
        <taxon>Nematocera</taxon>
        <taxon>Culicoidea</taxon>
        <taxon>Culicidae</taxon>
        <taxon>Anophelinae</taxon>
        <taxon>Anopheles</taxon>
    </lineage>
</organism>
<reference evidence="3" key="4">
    <citation type="journal article" date="2007" name="Genome Biol.">
        <title>Update of the Anopheles gambiae PEST genome assembly.</title>
        <authorList>
            <person name="Sharakhova M.V."/>
            <person name="Hammond M.P."/>
            <person name="Lobo N.F."/>
            <person name="Krzywinski J."/>
            <person name="Unger M.F."/>
            <person name="Hillenmeyer M.E."/>
            <person name="Bruggner R.V."/>
            <person name="Birney E."/>
            <person name="Collins F.H."/>
        </authorList>
    </citation>
    <scope>NUCLEOTIDE SEQUENCE</scope>
    <source>
        <strain evidence="3">PEST</strain>
    </source>
</reference>
<reference evidence="3" key="2">
    <citation type="submission" date="2002-03" db="EMBL/GenBank/DDBJ databases">
        <authorList>
            <consortium name="The Anopheles Genome Sequencing Consortium"/>
        </authorList>
    </citation>
    <scope>NUCLEOTIDE SEQUENCE</scope>
    <source>
        <strain evidence="3">PEST</strain>
    </source>
</reference>
<reference evidence="3" key="3">
    <citation type="journal article" date="2004" name="Trends Parasitol.">
        <title>The Anopheles gambiae genome: an update.</title>
        <authorList>
            <person name="Mongin E."/>
            <person name="Louis C."/>
            <person name="Holt R.A."/>
            <person name="Birney E."/>
            <person name="Collins F.H."/>
        </authorList>
    </citation>
    <scope>NUCLEOTIDE SEQUENCE</scope>
    <source>
        <strain evidence="3">PEST</strain>
    </source>
</reference>
<dbReference type="HOGENOM" id="CLU_006586_13_2_1"/>
<feature type="non-terminal residue" evidence="3">
    <location>
        <position position="160"/>
    </location>
</feature>
<gene>
    <name evidence="3" type="ORF">AgaP_AGAP010915</name>
</gene>